<name>A0ABS2R381_9BACI</name>
<sequence>MEHTRPSFYDDKLKMQPRRNPYEVAVMACINKLPKYIFTIKELETKWDGGHIQNWAMVRNQLLFHDKLKDRVLRYLE</sequence>
<organism evidence="1 2">
    <name type="scientific">Siminovitchia thermophila</name>
    <dbReference type="NCBI Taxonomy" id="1245522"/>
    <lineage>
        <taxon>Bacteria</taxon>
        <taxon>Bacillati</taxon>
        <taxon>Bacillota</taxon>
        <taxon>Bacilli</taxon>
        <taxon>Bacillales</taxon>
        <taxon>Bacillaceae</taxon>
        <taxon>Siminovitchia</taxon>
    </lineage>
</organism>
<proteinExistence type="predicted"/>
<dbReference type="Proteomes" id="UP000823485">
    <property type="component" value="Unassembled WGS sequence"/>
</dbReference>
<keyword evidence="2" id="KW-1185">Reference proteome</keyword>
<reference evidence="1 2" key="1">
    <citation type="submission" date="2021-01" db="EMBL/GenBank/DDBJ databases">
        <title>Genomic Encyclopedia of Type Strains, Phase IV (KMG-IV): sequencing the most valuable type-strain genomes for metagenomic binning, comparative biology and taxonomic classification.</title>
        <authorList>
            <person name="Goeker M."/>
        </authorList>
    </citation>
    <scope>NUCLEOTIDE SEQUENCE [LARGE SCALE GENOMIC DNA]</scope>
    <source>
        <strain evidence="1 2">DSM 105453</strain>
    </source>
</reference>
<evidence type="ECO:0008006" key="3">
    <source>
        <dbReference type="Google" id="ProtNLM"/>
    </source>
</evidence>
<accession>A0ABS2R381</accession>
<gene>
    <name evidence="1" type="ORF">JOC94_000052</name>
</gene>
<evidence type="ECO:0000313" key="1">
    <source>
        <dbReference type="EMBL" id="MBM7713086.1"/>
    </source>
</evidence>
<comment type="caution">
    <text evidence="1">The sequence shown here is derived from an EMBL/GenBank/DDBJ whole genome shotgun (WGS) entry which is preliminary data.</text>
</comment>
<evidence type="ECO:0000313" key="2">
    <source>
        <dbReference type="Proteomes" id="UP000823485"/>
    </source>
</evidence>
<protein>
    <recommendedName>
        <fullName evidence="3">Transposase</fullName>
    </recommendedName>
</protein>
<dbReference type="EMBL" id="JAFBFH010000001">
    <property type="protein sequence ID" value="MBM7713086.1"/>
    <property type="molecule type" value="Genomic_DNA"/>
</dbReference>